<dbReference type="Proteomes" id="UP001317822">
    <property type="component" value="Chromosome"/>
</dbReference>
<dbReference type="Pfam" id="PF13474">
    <property type="entry name" value="SnoaL_3"/>
    <property type="match status" value="1"/>
</dbReference>
<dbReference type="RefSeq" id="WP_281781346.1">
    <property type="nucleotide sequence ID" value="NZ_AP027041.1"/>
</dbReference>
<name>A0ABN6UI01_9GAMM</name>
<dbReference type="EMBL" id="AP027041">
    <property type="protein sequence ID" value="BDU15909.1"/>
    <property type="molecule type" value="Genomic_DNA"/>
</dbReference>
<reference evidence="2 3" key="1">
    <citation type="journal article" date="2023" name="Int. J. Syst. Evol. Microbiol.">
        <title>Physiological and genomic analyses of cobalamin (vitamin B12)-auxotrophy of Lysobacter auxotrophicus sp. nov., a methionine-auxotrophic chitinolytic bacterium isolated from chitin-treated soil.</title>
        <authorList>
            <person name="Saito A."/>
            <person name="Dohra H."/>
            <person name="Hamada M."/>
            <person name="Moriuchi R."/>
            <person name="Kotsuchibashi Y."/>
            <person name="Mori K."/>
        </authorList>
    </citation>
    <scope>NUCLEOTIDE SEQUENCE [LARGE SCALE GENOMIC DNA]</scope>
    <source>
        <strain evidence="2 3">5-21a</strain>
    </source>
</reference>
<evidence type="ECO:0000313" key="3">
    <source>
        <dbReference type="Proteomes" id="UP001317822"/>
    </source>
</evidence>
<keyword evidence="3" id="KW-1185">Reference proteome</keyword>
<dbReference type="InterPro" id="IPR032710">
    <property type="entry name" value="NTF2-like_dom_sf"/>
</dbReference>
<organism evidence="2 3">
    <name type="scientific">Lysobacter auxotrophicus</name>
    <dbReference type="NCBI Taxonomy" id="2992573"/>
    <lineage>
        <taxon>Bacteria</taxon>
        <taxon>Pseudomonadati</taxon>
        <taxon>Pseudomonadota</taxon>
        <taxon>Gammaproteobacteria</taxon>
        <taxon>Lysobacterales</taxon>
        <taxon>Lysobacteraceae</taxon>
        <taxon>Lysobacter</taxon>
    </lineage>
</organism>
<dbReference type="InterPro" id="IPR037401">
    <property type="entry name" value="SnoaL-like"/>
</dbReference>
<dbReference type="SUPFAM" id="SSF54427">
    <property type="entry name" value="NTF2-like"/>
    <property type="match status" value="1"/>
</dbReference>
<sequence>MDTARQSHDPVVRMLDAYRDAVFAKDVDAFVRLYDADVHVFDMWGDWSLQGVAAWRRMAEGWFGSLGDERVVVTFDDVGSSVEHDLACGHATVTYSAQGTDGAVLRSLSNRMTVVLRRRDGEWKVVHEHTSAPIEHETLKARLQRA</sequence>
<gene>
    <name evidence="2" type="ORF">LA521A_11100</name>
</gene>
<protein>
    <submittedName>
        <fullName evidence="2">Nuclear transport factor 2 family protein</fullName>
    </submittedName>
</protein>
<evidence type="ECO:0000313" key="2">
    <source>
        <dbReference type="EMBL" id="BDU15909.1"/>
    </source>
</evidence>
<feature type="domain" description="SnoaL-like" evidence="1">
    <location>
        <begin position="13"/>
        <end position="135"/>
    </location>
</feature>
<dbReference type="Gene3D" id="3.10.450.50">
    <property type="match status" value="1"/>
</dbReference>
<accession>A0ABN6UI01</accession>
<evidence type="ECO:0000259" key="1">
    <source>
        <dbReference type="Pfam" id="PF13474"/>
    </source>
</evidence>
<proteinExistence type="predicted"/>